<proteinExistence type="predicted"/>
<name>A0ABW5NFN2_9SPHI</name>
<feature type="signal peptide" evidence="1">
    <location>
        <begin position="1"/>
        <end position="21"/>
    </location>
</feature>
<protein>
    <recommendedName>
        <fullName evidence="4">Outer membrane protein beta-barrel domain-containing protein</fullName>
    </recommendedName>
</protein>
<evidence type="ECO:0000256" key="1">
    <source>
        <dbReference type="SAM" id="SignalP"/>
    </source>
</evidence>
<reference evidence="3" key="1">
    <citation type="journal article" date="2019" name="Int. J. Syst. Evol. Microbiol.">
        <title>The Global Catalogue of Microorganisms (GCM) 10K type strain sequencing project: providing services to taxonomists for standard genome sequencing and annotation.</title>
        <authorList>
            <consortium name="The Broad Institute Genomics Platform"/>
            <consortium name="The Broad Institute Genome Sequencing Center for Infectious Disease"/>
            <person name="Wu L."/>
            <person name="Ma J."/>
        </authorList>
    </citation>
    <scope>NUCLEOTIDE SEQUENCE [LARGE SCALE GENOMIC DNA]</scope>
    <source>
        <strain evidence="3">KCTC 42248</strain>
    </source>
</reference>
<keyword evidence="3" id="KW-1185">Reference proteome</keyword>
<dbReference type="Proteomes" id="UP001597393">
    <property type="component" value="Unassembled WGS sequence"/>
</dbReference>
<evidence type="ECO:0008006" key="4">
    <source>
        <dbReference type="Google" id="ProtNLM"/>
    </source>
</evidence>
<feature type="chain" id="PRO_5045812237" description="Outer membrane protein beta-barrel domain-containing protein" evidence="1">
    <location>
        <begin position="22"/>
        <end position="195"/>
    </location>
</feature>
<evidence type="ECO:0000313" key="2">
    <source>
        <dbReference type="EMBL" id="MFD2597620.1"/>
    </source>
</evidence>
<sequence length="195" mass="22159">MMNRKRIIVPLFLLCLLIAMKATSQTQYYTVFQLGGQFGVSNSGYDGAFNGYATHFVFGLNLQDRAYVGIGLGNETFRGSYQSKEINRAGNSPRFNYDTYLMPIFLDGRAPIFYVNNYSWIGVIGNAGYAPRIGPVYDRGFLFRGGLSYVYETMSSKNYTVSLSYGYQQLHRNAHDFKKPFQHQHLNLTVGLMLK</sequence>
<evidence type="ECO:0000313" key="3">
    <source>
        <dbReference type="Proteomes" id="UP001597393"/>
    </source>
</evidence>
<comment type="caution">
    <text evidence="2">The sequence shown here is derived from an EMBL/GenBank/DDBJ whole genome shotgun (WGS) entry which is preliminary data.</text>
</comment>
<accession>A0ABW5NFN2</accession>
<dbReference type="RefSeq" id="WP_380866895.1">
    <property type="nucleotide sequence ID" value="NZ_JBHUMA010000004.1"/>
</dbReference>
<dbReference type="EMBL" id="JBHUMA010000004">
    <property type="protein sequence ID" value="MFD2597620.1"/>
    <property type="molecule type" value="Genomic_DNA"/>
</dbReference>
<gene>
    <name evidence="2" type="ORF">ACFSQ3_01545</name>
</gene>
<keyword evidence="1" id="KW-0732">Signal</keyword>
<organism evidence="2 3">
    <name type="scientific">Sphingobacterium corticis</name>
    <dbReference type="NCBI Taxonomy" id="1812823"/>
    <lineage>
        <taxon>Bacteria</taxon>
        <taxon>Pseudomonadati</taxon>
        <taxon>Bacteroidota</taxon>
        <taxon>Sphingobacteriia</taxon>
        <taxon>Sphingobacteriales</taxon>
        <taxon>Sphingobacteriaceae</taxon>
        <taxon>Sphingobacterium</taxon>
    </lineage>
</organism>